<keyword evidence="3" id="KW-1185">Reference proteome</keyword>
<name>A0AAV6PQH9_SOLSE</name>
<feature type="non-terminal residue" evidence="2">
    <location>
        <position position="1"/>
    </location>
</feature>
<proteinExistence type="predicted"/>
<dbReference type="EMBL" id="JAGKHQ010000154">
    <property type="protein sequence ID" value="KAG7471710.1"/>
    <property type="molecule type" value="Genomic_DNA"/>
</dbReference>
<feature type="region of interest" description="Disordered" evidence="1">
    <location>
        <begin position="29"/>
        <end position="48"/>
    </location>
</feature>
<evidence type="ECO:0000256" key="1">
    <source>
        <dbReference type="SAM" id="MobiDB-lite"/>
    </source>
</evidence>
<accession>A0AAV6PQH9</accession>
<comment type="caution">
    <text evidence="2">The sequence shown here is derived from an EMBL/GenBank/DDBJ whole genome shotgun (WGS) entry which is preliminary data.</text>
</comment>
<protein>
    <submittedName>
        <fullName evidence="2">Uncharacterized protein</fullName>
    </submittedName>
</protein>
<feature type="compositionally biased region" description="Pro residues" evidence="1">
    <location>
        <begin position="67"/>
        <end position="77"/>
    </location>
</feature>
<feature type="region of interest" description="Disordered" evidence="1">
    <location>
        <begin position="58"/>
        <end position="82"/>
    </location>
</feature>
<organism evidence="2 3">
    <name type="scientific">Solea senegalensis</name>
    <name type="common">Senegalese sole</name>
    <dbReference type="NCBI Taxonomy" id="28829"/>
    <lineage>
        <taxon>Eukaryota</taxon>
        <taxon>Metazoa</taxon>
        <taxon>Chordata</taxon>
        <taxon>Craniata</taxon>
        <taxon>Vertebrata</taxon>
        <taxon>Euteleostomi</taxon>
        <taxon>Actinopterygii</taxon>
        <taxon>Neopterygii</taxon>
        <taxon>Teleostei</taxon>
        <taxon>Neoteleostei</taxon>
        <taxon>Acanthomorphata</taxon>
        <taxon>Carangaria</taxon>
        <taxon>Pleuronectiformes</taxon>
        <taxon>Pleuronectoidei</taxon>
        <taxon>Soleidae</taxon>
        <taxon>Solea</taxon>
    </lineage>
</organism>
<dbReference type="Proteomes" id="UP000693946">
    <property type="component" value="Unassembled WGS sequence"/>
</dbReference>
<evidence type="ECO:0000313" key="3">
    <source>
        <dbReference type="Proteomes" id="UP000693946"/>
    </source>
</evidence>
<gene>
    <name evidence="2" type="ORF">JOB18_015689</name>
</gene>
<sequence length="193" mass="20825">ETSVESLPTPGDVINAEGGAMAHGQQDISHMYAPPHPHPLPPSSYSCSGDMYLEQPAGGYLSSSFHPAPPPAPPPSYSSPANKPVSVEGAALLSMLPDFGGFYPQSCQRDVERKSLPFPLESLRMAPPLTPLSTIRNFTLSAPSPCSDGAVTTAFPGHQNLPLRPILRPRKYPNRPSKTPYKHKVMQKKSHHL</sequence>
<feature type="compositionally biased region" description="Basic residues" evidence="1">
    <location>
        <begin position="180"/>
        <end position="193"/>
    </location>
</feature>
<evidence type="ECO:0000313" key="2">
    <source>
        <dbReference type="EMBL" id="KAG7471710.1"/>
    </source>
</evidence>
<reference evidence="2 3" key="1">
    <citation type="journal article" date="2021" name="Sci. Rep.">
        <title>Chromosome anchoring in Senegalese sole (Solea senegalensis) reveals sex-associated markers and genome rearrangements in flatfish.</title>
        <authorList>
            <person name="Guerrero-Cozar I."/>
            <person name="Gomez-Garrido J."/>
            <person name="Berbel C."/>
            <person name="Martinez-Blanch J.F."/>
            <person name="Alioto T."/>
            <person name="Claros M.G."/>
            <person name="Gagnaire P.A."/>
            <person name="Manchado M."/>
        </authorList>
    </citation>
    <scope>NUCLEOTIDE SEQUENCE [LARGE SCALE GENOMIC DNA]</scope>
    <source>
        <strain evidence="2">Sse05_10M</strain>
    </source>
</reference>
<dbReference type="AlphaFoldDB" id="A0AAV6PQH9"/>
<feature type="region of interest" description="Disordered" evidence="1">
    <location>
        <begin position="151"/>
        <end position="193"/>
    </location>
</feature>